<protein>
    <submittedName>
        <fullName evidence="1">Uncharacterized protein</fullName>
    </submittedName>
</protein>
<evidence type="ECO:0000313" key="2">
    <source>
        <dbReference type="Proteomes" id="UP000004079"/>
    </source>
</evidence>
<sequence>MCIKVLSNLLLFFAKTIFTFKLFQRHLNEQTIENGRKSL</sequence>
<gene>
    <name evidence="1" type="ORF">HMPREF0971_02414</name>
</gene>
<dbReference type="Proteomes" id="UP000004079">
    <property type="component" value="Unassembled WGS sequence"/>
</dbReference>
<name>D1QTT3_9BACT</name>
<dbReference type="EMBL" id="ACUZ02000039">
    <property type="protein sequence ID" value="EFB31263.1"/>
    <property type="molecule type" value="Genomic_DNA"/>
</dbReference>
<dbReference type="AlphaFoldDB" id="D1QTT3"/>
<organism evidence="1 2">
    <name type="scientific">Segatella oris F0302</name>
    <dbReference type="NCBI Taxonomy" id="649760"/>
    <lineage>
        <taxon>Bacteria</taxon>
        <taxon>Pseudomonadati</taxon>
        <taxon>Bacteroidota</taxon>
        <taxon>Bacteroidia</taxon>
        <taxon>Bacteroidales</taxon>
        <taxon>Prevotellaceae</taxon>
        <taxon>Segatella</taxon>
    </lineage>
</organism>
<comment type="caution">
    <text evidence="1">The sequence shown here is derived from an EMBL/GenBank/DDBJ whole genome shotgun (WGS) entry which is preliminary data.</text>
</comment>
<accession>D1QTT3</accession>
<dbReference type="HOGENOM" id="CLU_3314764_0_0_10"/>
<reference evidence="1 2" key="1">
    <citation type="submission" date="2009-11" db="EMBL/GenBank/DDBJ databases">
        <authorList>
            <person name="Weinstock G."/>
            <person name="Sodergren E."/>
            <person name="Clifton S."/>
            <person name="Fulton L."/>
            <person name="Fulton B."/>
            <person name="Courtney L."/>
            <person name="Fronick C."/>
            <person name="Harrison M."/>
            <person name="Strong C."/>
            <person name="Farmer C."/>
            <person name="Delahaunty K."/>
            <person name="Markovic C."/>
            <person name="Hall O."/>
            <person name="Minx P."/>
            <person name="Tomlinson C."/>
            <person name="Mitreva M."/>
            <person name="Nelson J."/>
            <person name="Hou S."/>
            <person name="Wollam A."/>
            <person name="Pepin K.H."/>
            <person name="Johnson M."/>
            <person name="Bhonagiri V."/>
            <person name="Nash W.E."/>
            <person name="Warren W."/>
            <person name="Chinwalla A."/>
            <person name="Mardis E.R."/>
            <person name="Wilson R.K."/>
        </authorList>
    </citation>
    <scope>NUCLEOTIDE SEQUENCE [LARGE SCALE GENOMIC DNA]</scope>
    <source>
        <strain evidence="1 2">F0302</strain>
    </source>
</reference>
<proteinExistence type="predicted"/>
<evidence type="ECO:0000313" key="1">
    <source>
        <dbReference type="EMBL" id="EFB31263.1"/>
    </source>
</evidence>